<sequence length="68" mass="7237">MNSSPVSGADLSQLRPGPAFQRVQACTARTQPIHRSSARTPARVPVLRLAAAAPQAAHRRPKASLREA</sequence>
<keyword evidence="3" id="KW-1185">Reference proteome</keyword>
<accession>A0AAV7RLY3</accession>
<organism evidence="2 3">
    <name type="scientific">Pleurodeles waltl</name>
    <name type="common">Iberian ribbed newt</name>
    <dbReference type="NCBI Taxonomy" id="8319"/>
    <lineage>
        <taxon>Eukaryota</taxon>
        <taxon>Metazoa</taxon>
        <taxon>Chordata</taxon>
        <taxon>Craniata</taxon>
        <taxon>Vertebrata</taxon>
        <taxon>Euteleostomi</taxon>
        <taxon>Amphibia</taxon>
        <taxon>Batrachia</taxon>
        <taxon>Caudata</taxon>
        <taxon>Salamandroidea</taxon>
        <taxon>Salamandridae</taxon>
        <taxon>Pleurodelinae</taxon>
        <taxon>Pleurodeles</taxon>
    </lineage>
</organism>
<feature type="compositionally biased region" description="Basic residues" evidence="1">
    <location>
        <begin position="57"/>
        <end position="68"/>
    </location>
</feature>
<dbReference type="Proteomes" id="UP001066276">
    <property type="component" value="Chromosome 5"/>
</dbReference>
<dbReference type="EMBL" id="JANPWB010000009">
    <property type="protein sequence ID" value="KAJ1152978.1"/>
    <property type="molecule type" value="Genomic_DNA"/>
</dbReference>
<feature type="region of interest" description="Disordered" evidence="1">
    <location>
        <begin position="26"/>
        <end position="68"/>
    </location>
</feature>
<feature type="compositionally biased region" description="Low complexity" evidence="1">
    <location>
        <begin position="41"/>
        <end position="56"/>
    </location>
</feature>
<proteinExistence type="predicted"/>
<evidence type="ECO:0000256" key="1">
    <source>
        <dbReference type="SAM" id="MobiDB-lite"/>
    </source>
</evidence>
<comment type="caution">
    <text evidence="2">The sequence shown here is derived from an EMBL/GenBank/DDBJ whole genome shotgun (WGS) entry which is preliminary data.</text>
</comment>
<reference evidence="2" key="1">
    <citation type="journal article" date="2022" name="bioRxiv">
        <title>Sequencing and chromosome-scale assembly of the giantPleurodeles waltlgenome.</title>
        <authorList>
            <person name="Brown T."/>
            <person name="Elewa A."/>
            <person name="Iarovenko S."/>
            <person name="Subramanian E."/>
            <person name="Araus A.J."/>
            <person name="Petzold A."/>
            <person name="Susuki M."/>
            <person name="Suzuki K.-i.T."/>
            <person name="Hayashi T."/>
            <person name="Toyoda A."/>
            <person name="Oliveira C."/>
            <person name="Osipova E."/>
            <person name="Leigh N.D."/>
            <person name="Simon A."/>
            <person name="Yun M.H."/>
        </authorList>
    </citation>
    <scope>NUCLEOTIDE SEQUENCE</scope>
    <source>
        <strain evidence="2">20211129_DDA</strain>
        <tissue evidence="2">Liver</tissue>
    </source>
</reference>
<evidence type="ECO:0000313" key="3">
    <source>
        <dbReference type="Proteomes" id="UP001066276"/>
    </source>
</evidence>
<dbReference type="AlphaFoldDB" id="A0AAV7RLY3"/>
<name>A0AAV7RLY3_PLEWA</name>
<protein>
    <submittedName>
        <fullName evidence="2">Uncharacterized protein</fullName>
    </submittedName>
</protein>
<evidence type="ECO:0000313" key="2">
    <source>
        <dbReference type="EMBL" id="KAJ1152978.1"/>
    </source>
</evidence>
<gene>
    <name evidence="2" type="ORF">NDU88_005750</name>
</gene>